<dbReference type="InterPro" id="IPR051782">
    <property type="entry name" value="ABC_Transporter_VariousFunc"/>
</dbReference>
<dbReference type="Proteomes" id="UP001183809">
    <property type="component" value="Unassembled WGS sequence"/>
</dbReference>
<dbReference type="InterPro" id="IPR003593">
    <property type="entry name" value="AAA+_ATPase"/>
</dbReference>
<evidence type="ECO:0000256" key="1">
    <source>
        <dbReference type="ARBA" id="ARBA00022448"/>
    </source>
</evidence>
<dbReference type="PROSITE" id="PS50893">
    <property type="entry name" value="ABC_TRANSPORTER_2"/>
    <property type="match status" value="1"/>
</dbReference>
<dbReference type="RefSeq" id="WP_311699247.1">
    <property type="nucleotide sequence ID" value="NZ_JAVREY010000060.1"/>
</dbReference>
<dbReference type="InterPro" id="IPR017871">
    <property type="entry name" value="ABC_transporter-like_CS"/>
</dbReference>
<evidence type="ECO:0000313" key="6">
    <source>
        <dbReference type="Proteomes" id="UP001183809"/>
    </source>
</evidence>
<dbReference type="PROSITE" id="PS00211">
    <property type="entry name" value="ABC_TRANSPORTER_1"/>
    <property type="match status" value="1"/>
</dbReference>
<organism evidence="5 6">
    <name type="scientific">Streptomyces gibsoniae</name>
    <dbReference type="NCBI Taxonomy" id="3075529"/>
    <lineage>
        <taxon>Bacteria</taxon>
        <taxon>Bacillati</taxon>
        <taxon>Actinomycetota</taxon>
        <taxon>Actinomycetes</taxon>
        <taxon>Kitasatosporales</taxon>
        <taxon>Streptomycetaceae</taxon>
        <taxon>Streptomyces</taxon>
    </lineage>
</organism>
<name>A0ABU2U3J4_9ACTN</name>
<dbReference type="SMART" id="SM00382">
    <property type="entry name" value="AAA"/>
    <property type="match status" value="1"/>
</dbReference>
<evidence type="ECO:0000313" key="5">
    <source>
        <dbReference type="EMBL" id="MDT0467798.1"/>
    </source>
</evidence>
<dbReference type="InterPro" id="IPR027417">
    <property type="entry name" value="P-loop_NTPase"/>
</dbReference>
<dbReference type="SUPFAM" id="SSF52540">
    <property type="entry name" value="P-loop containing nucleoside triphosphate hydrolases"/>
    <property type="match status" value="1"/>
</dbReference>
<keyword evidence="1" id="KW-0813">Transport</keyword>
<keyword evidence="6" id="KW-1185">Reference proteome</keyword>
<dbReference type="PANTHER" id="PTHR42939">
    <property type="entry name" value="ABC TRANSPORTER ATP-BINDING PROTEIN ALBC-RELATED"/>
    <property type="match status" value="1"/>
</dbReference>
<dbReference type="PANTHER" id="PTHR42939:SF1">
    <property type="entry name" value="ABC TRANSPORTER ATP-BINDING PROTEIN ALBC-RELATED"/>
    <property type="match status" value="1"/>
</dbReference>
<protein>
    <submittedName>
        <fullName evidence="5">ABC transporter ATP-binding protein</fullName>
    </submittedName>
</protein>
<keyword evidence="3 5" id="KW-0067">ATP-binding</keyword>
<accession>A0ABU2U3J4</accession>
<dbReference type="CDD" id="cd03230">
    <property type="entry name" value="ABC_DR_subfamily_A"/>
    <property type="match status" value="1"/>
</dbReference>
<sequence length="311" mass="33312">MSKGMDLPGPVEESAVEAYGIGRKYRRGWALRDCSFRLPAGRVCGLVGPNGAGKTTLMSIAANLLAPTTGTLRVFGEPPESAEAGRRVAFLAQEKPLYRRFTVAETLRMGRELNPGWDQRAAEHIVRSGNVPMHARIGTLSGGQRTRVAFAVAFGKRPDLLLLDEPLADLDPLVRHELMSMLLAEVAEHGTTVLLSSHMLAELEAVCDYLMVIAGGGLRLAGDVDELLSAHVLLTGAADGGTGLPVDLAHHTFVETRLSGRQFTSLIRPDGPIGARWETCSPNLEELLLAYLRNPEAPALISPTARVAVAA</sequence>
<dbReference type="GO" id="GO:0005524">
    <property type="term" value="F:ATP binding"/>
    <property type="evidence" value="ECO:0007669"/>
    <property type="project" value="UniProtKB-KW"/>
</dbReference>
<proteinExistence type="predicted"/>
<evidence type="ECO:0000256" key="3">
    <source>
        <dbReference type="ARBA" id="ARBA00022840"/>
    </source>
</evidence>
<dbReference type="InterPro" id="IPR003439">
    <property type="entry name" value="ABC_transporter-like_ATP-bd"/>
</dbReference>
<dbReference type="Pfam" id="PF00005">
    <property type="entry name" value="ABC_tran"/>
    <property type="match status" value="1"/>
</dbReference>
<dbReference type="Gene3D" id="3.40.50.300">
    <property type="entry name" value="P-loop containing nucleotide triphosphate hydrolases"/>
    <property type="match status" value="1"/>
</dbReference>
<dbReference type="EMBL" id="JAVREY010000060">
    <property type="protein sequence ID" value="MDT0467798.1"/>
    <property type="molecule type" value="Genomic_DNA"/>
</dbReference>
<evidence type="ECO:0000256" key="2">
    <source>
        <dbReference type="ARBA" id="ARBA00022741"/>
    </source>
</evidence>
<keyword evidence="2" id="KW-0547">Nucleotide-binding</keyword>
<comment type="caution">
    <text evidence="5">The sequence shown here is derived from an EMBL/GenBank/DDBJ whole genome shotgun (WGS) entry which is preliminary data.</text>
</comment>
<gene>
    <name evidence="5" type="ORF">RM764_33205</name>
</gene>
<feature type="domain" description="ABC transporter" evidence="4">
    <location>
        <begin position="16"/>
        <end position="240"/>
    </location>
</feature>
<evidence type="ECO:0000259" key="4">
    <source>
        <dbReference type="PROSITE" id="PS50893"/>
    </source>
</evidence>
<reference evidence="6" key="1">
    <citation type="submission" date="2023-07" db="EMBL/GenBank/DDBJ databases">
        <title>30 novel species of actinomycetes from the DSMZ collection.</title>
        <authorList>
            <person name="Nouioui I."/>
        </authorList>
    </citation>
    <scope>NUCLEOTIDE SEQUENCE [LARGE SCALE GENOMIC DNA]</scope>
    <source>
        <strain evidence="6">DSM 41699</strain>
    </source>
</reference>